<evidence type="ECO:0008006" key="4">
    <source>
        <dbReference type="Google" id="ProtNLM"/>
    </source>
</evidence>
<dbReference type="Proteomes" id="UP000284250">
    <property type="component" value="Unassembled WGS sequence"/>
</dbReference>
<dbReference type="EMBL" id="QYCN01000035">
    <property type="protein sequence ID" value="RIY06887.1"/>
    <property type="molecule type" value="Genomic_DNA"/>
</dbReference>
<dbReference type="AlphaFoldDB" id="A0A418QNN2"/>
<comment type="caution">
    <text evidence="2">The sequence shown here is derived from an EMBL/GenBank/DDBJ whole genome shotgun (WGS) entry which is preliminary data.</text>
</comment>
<gene>
    <name evidence="2" type="ORF">D0T11_17820</name>
</gene>
<reference evidence="2 3" key="1">
    <citation type="submission" date="2018-09" db="EMBL/GenBank/DDBJ databases">
        <authorList>
            <person name="Zeman M."/>
            <person name="Pardy F."/>
        </authorList>
    </citation>
    <scope>NUCLEOTIDE SEQUENCE [LARGE SCALE GENOMIC DNA]</scope>
    <source>
        <strain evidence="2 3">CCM 8852</strain>
    </source>
</reference>
<reference evidence="2 3" key="2">
    <citation type="submission" date="2019-01" db="EMBL/GenBank/DDBJ databases">
        <title>Hymenobacter humicola sp. nov., isolated from soils in Antarctica.</title>
        <authorList>
            <person name="Sedlacek I."/>
            <person name="Holochova P."/>
            <person name="Kralova S."/>
            <person name="Pantucek R."/>
            <person name="Stankova E."/>
            <person name="Vrbovska V."/>
            <person name="Kristofova L."/>
            <person name="Svec P."/>
            <person name="Busse H.-J."/>
        </authorList>
    </citation>
    <scope>NUCLEOTIDE SEQUENCE [LARGE SCALE GENOMIC DNA]</scope>
    <source>
        <strain evidence="2 3">CCM 8852</strain>
    </source>
</reference>
<keyword evidence="3" id="KW-1185">Reference proteome</keyword>
<name>A0A418QNN2_9BACT</name>
<evidence type="ECO:0000313" key="3">
    <source>
        <dbReference type="Proteomes" id="UP000284250"/>
    </source>
</evidence>
<feature type="region of interest" description="Disordered" evidence="1">
    <location>
        <begin position="57"/>
        <end position="81"/>
    </location>
</feature>
<accession>A0A418QNN2</accession>
<evidence type="ECO:0000256" key="1">
    <source>
        <dbReference type="SAM" id="MobiDB-lite"/>
    </source>
</evidence>
<dbReference type="OrthoDB" id="961797at2"/>
<evidence type="ECO:0000313" key="2">
    <source>
        <dbReference type="EMBL" id="RIY06887.1"/>
    </source>
</evidence>
<organism evidence="2 3">
    <name type="scientific">Hymenobacter rubripertinctus</name>
    <dbReference type="NCBI Taxonomy" id="2029981"/>
    <lineage>
        <taxon>Bacteria</taxon>
        <taxon>Pseudomonadati</taxon>
        <taxon>Bacteroidota</taxon>
        <taxon>Cytophagia</taxon>
        <taxon>Cytophagales</taxon>
        <taxon>Hymenobacteraceae</taxon>
        <taxon>Hymenobacter</taxon>
    </lineage>
</organism>
<proteinExistence type="predicted"/>
<dbReference type="RefSeq" id="WP_119657167.1">
    <property type="nucleotide sequence ID" value="NZ_JBHUOI010000084.1"/>
</dbReference>
<protein>
    <recommendedName>
        <fullName evidence="4">Helix-turn-helix domain-containing protein</fullName>
    </recommendedName>
</protein>
<sequence>MASLSDLRMQKHALSMRQMVAEIHLGKLNIAQAAAKFELTRKTVWHWIDLVEAEAEADNLPPAASSAPPRARRRVTRPVPQQSEAVEALTAKIQALEVALEKANFKALYYATLLRVAEEELGIDIEKKSATKPSASC</sequence>